<dbReference type="AlphaFoldDB" id="A0A286U8J7"/>
<comment type="caution">
    <text evidence="2">The sequence shown here is derived from an EMBL/GenBank/DDBJ whole genome shotgun (WGS) entry which is preliminary data.</text>
</comment>
<dbReference type="InParanoid" id="A0A286U8J7"/>
<gene>
    <name evidence="2" type="ORF">PNOK_0877500</name>
</gene>
<dbReference type="EMBL" id="NBII01000009">
    <property type="protein sequence ID" value="PAV15917.1"/>
    <property type="molecule type" value="Genomic_DNA"/>
</dbReference>
<dbReference type="Proteomes" id="UP000217199">
    <property type="component" value="Unassembled WGS sequence"/>
</dbReference>
<name>A0A286U8J7_9AGAM</name>
<protein>
    <submittedName>
        <fullName evidence="2">Uncharacterized protein</fullName>
    </submittedName>
</protein>
<reference evidence="2 3" key="1">
    <citation type="journal article" date="2017" name="Mol. Ecol.">
        <title>Comparative and population genomic landscape of Phellinus noxius: A hypervariable fungus causing root rot in trees.</title>
        <authorList>
            <person name="Chung C.L."/>
            <person name="Lee T.J."/>
            <person name="Akiba M."/>
            <person name="Lee H.H."/>
            <person name="Kuo T.H."/>
            <person name="Liu D."/>
            <person name="Ke H.M."/>
            <person name="Yokoi T."/>
            <person name="Roa M.B."/>
            <person name="Lu M.J."/>
            <person name="Chang Y.Y."/>
            <person name="Ann P.J."/>
            <person name="Tsai J.N."/>
            <person name="Chen C.Y."/>
            <person name="Tzean S.S."/>
            <person name="Ota Y."/>
            <person name="Hattori T."/>
            <person name="Sahashi N."/>
            <person name="Liou R.F."/>
            <person name="Kikuchi T."/>
            <person name="Tsai I.J."/>
        </authorList>
    </citation>
    <scope>NUCLEOTIDE SEQUENCE [LARGE SCALE GENOMIC DNA]</scope>
    <source>
        <strain evidence="2 3">FFPRI411160</strain>
    </source>
</reference>
<sequence>MFSMITVAARRASPMVARAGRQQARWAHSSHFDAFAVDPSSKKQMFFYRAATLGALSTPVVAVMYQVKQAKHDKRKF</sequence>
<keyword evidence="1" id="KW-1133">Transmembrane helix</keyword>
<feature type="transmembrane region" description="Helical" evidence="1">
    <location>
        <begin position="46"/>
        <end position="67"/>
    </location>
</feature>
<evidence type="ECO:0000256" key="1">
    <source>
        <dbReference type="SAM" id="Phobius"/>
    </source>
</evidence>
<dbReference type="OrthoDB" id="3230212at2759"/>
<evidence type="ECO:0000313" key="3">
    <source>
        <dbReference type="Proteomes" id="UP000217199"/>
    </source>
</evidence>
<keyword evidence="3" id="KW-1185">Reference proteome</keyword>
<keyword evidence="1" id="KW-0472">Membrane</keyword>
<organism evidence="2 3">
    <name type="scientific">Pyrrhoderma noxium</name>
    <dbReference type="NCBI Taxonomy" id="2282107"/>
    <lineage>
        <taxon>Eukaryota</taxon>
        <taxon>Fungi</taxon>
        <taxon>Dikarya</taxon>
        <taxon>Basidiomycota</taxon>
        <taxon>Agaricomycotina</taxon>
        <taxon>Agaricomycetes</taxon>
        <taxon>Hymenochaetales</taxon>
        <taxon>Hymenochaetaceae</taxon>
        <taxon>Pyrrhoderma</taxon>
    </lineage>
</organism>
<evidence type="ECO:0000313" key="2">
    <source>
        <dbReference type="EMBL" id="PAV15917.1"/>
    </source>
</evidence>
<accession>A0A286U8J7</accession>
<keyword evidence="1" id="KW-0812">Transmembrane</keyword>
<proteinExistence type="predicted"/>